<proteinExistence type="predicted"/>
<feature type="region of interest" description="Disordered" evidence="1">
    <location>
        <begin position="112"/>
        <end position="151"/>
    </location>
</feature>
<accession>W4FDD0</accession>
<feature type="region of interest" description="Disordered" evidence="1">
    <location>
        <begin position="178"/>
        <end position="210"/>
    </location>
</feature>
<sequence length="210" mass="23023">MLIRTPTLTLSTGPELGEHLRERRPQGLVRPPTSNTPSGGCLKRCPCRPSAIRPSWTGPCGSRRHPESSLARLLPNGPHTMPAALQRVNEEVESLGDALKQAREERVAEMALREKVEQERDQANTERDNWKSVSGDSGQNSQALAEKERVSDDLGFTKQRLAATMSEKRRVWKLQTAVIQGEGEEVGTRRNARTTSSLGPGREGAAPLAS</sequence>
<name>W4FDD0_APHAT</name>
<protein>
    <submittedName>
        <fullName evidence="2">Uncharacterized protein</fullName>
    </submittedName>
</protein>
<evidence type="ECO:0000313" key="2">
    <source>
        <dbReference type="EMBL" id="ETV64846.1"/>
    </source>
</evidence>
<reference evidence="2" key="1">
    <citation type="submission" date="2013-12" db="EMBL/GenBank/DDBJ databases">
        <title>The Genome Sequence of Aphanomyces astaci APO3.</title>
        <authorList>
            <consortium name="The Broad Institute Genomics Platform"/>
            <person name="Russ C."/>
            <person name="Tyler B."/>
            <person name="van West P."/>
            <person name="Dieguez-Uribeondo J."/>
            <person name="Young S.K."/>
            <person name="Zeng Q."/>
            <person name="Gargeya S."/>
            <person name="Fitzgerald M."/>
            <person name="Abouelleil A."/>
            <person name="Alvarado L."/>
            <person name="Chapman S.B."/>
            <person name="Gainer-Dewar J."/>
            <person name="Goldberg J."/>
            <person name="Griggs A."/>
            <person name="Gujja S."/>
            <person name="Hansen M."/>
            <person name="Howarth C."/>
            <person name="Imamovic A."/>
            <person name="Ireland A."/>
            <person name="Larimer J."/>
            <person name="McCowan C."/>
            <person name="Murphy C."/>
            <person name="Pearson M."/>
            <person name="Poon T.W."/>
            <person name="Priest M."/>
            <person name="Roberts A."/>
            <person name="Saif S."/>
            <person name="Shea T."/>
            <person name="Sykes S."/>
            <person name="Wortman J."/>
            <person name="Nusbaum C."/>
            <person name="Birren B."/>
        </authorList>
    </citation>
    <scope>NUCLEOTIDE SEQUENCE [LARGE SCALE GENOMIC DNA]</scope>
    <source>
        <strain evidence="2">APO3</strain>
    </source>
</reference>
<dbReference type="AlphaFoldDB" id="W4FDD0"/>
<dbReference type="GeneID" id="20820323"/>
<dbReference type="RefSeq" id="XP_009845665.1">
    <property type="nucleotide sequence ID" value="XM_009847363.1"/>
</dbReference>
<dbReference type="VEuPathDB" id="FungiDB:H257_18327"/>
<organism evidence="2">
    <name type="scientific">Aphanomyces astaci</name>
    <name type="common">Crayfish plague agent</name>
    <dbReference type="NCBI Taxonomy" id="112090"/>
    <lineage>
        <taxon>Eukaryota</taxon>
        <taxon>Sar</taxon>
        <taxon>Stramenopiles</taxon>
        <taxon>Oomycota</taxon>
        <taxon>Saprolegniomycetes</taxon>
        <taxon>Saprolegniales</taxon>
        <taxon>Verrucalvaceae</taxon>
        <taxon>Aphanomyces</taxon>
    </lineage>
</organism>
<evidence type="ECO:0000256" key="1">
    <source>
        <dbReference type="SAM" id="MobiDB-lite"/>
    </source>
</evidence>
<feature type="compositionally biased region" description="Polar residues" evidence="1">
    <location>
        <begin position="131"/>
        <end position="143"/>
    </location>
</feature>
<dbReference type="EMBL" id="KI913268">
    <property type="protein sequence ID" value="ETV64846.1"/>
    <property type="molecule type" value="Genomic_DNA"/>
</dbReference>
<feature type="compositionally biased region" description="Basic and acidic residues" evidence="1">
    <location>
        <begin position="112"/>
        <end position="130"/>
    </location>
</feature>
<gene>
    <name evidence="2" type="ORF">H257_18327</name>
</gene>
<feature type="region of interest" description="Disordered" evidence="1">
    <location>
        <begin position="53"/>
        <end position="81"/>
    </location>
</feature>